<feature type="domain" description="HTH tetR-type" evidence="5">
    <location>
        <begin position="1"/>
        <end position="60"/>
    </location>
</feature>
<dbReference type="Pfam" id="PF00440">
    <property type="entry name" value="TetR_N"/>
    <property type="match status" value="1"/>
</dbReference>
<evidence type="ECO:0000313" key="7">
    <source>
        <dbReference type="Proteomes" id="UP000249890"/>
    </source>
</evidence>
<evidence type="ECO:0000259" key="5">
    <source>
        <dbReference type="PROSITE" id="PS50977"/>
    </source>
</evidence>
<evidence type="ECO:0000256" key="3">
    <source>
        <dbReference type="ARBA" id="ARBA00023163"/>
    </source>
</evidence>
<dbReference type="Gene3D" id="1.10.357.10">
    <property type="entry name" value="Tetracycline Repressor, domain 2"/>
    <property type="match status" value="1"/>
</dbReference>
<proteinExistence type="predicted"/>
<keyword evidence="1" id="KW-0805">Transcription regulation</keyword>
<evidence type="ECO:0000256" key="4">
    <source>
        <dbReference type="PROSITE-ProRule" id="PRU00335"/>
    </source>
</evidence>
<evidence type="ECO:0000313" key="6">
    <source>
        <dbReference type="EMBL" id="ASA23094.1"/>
    </source>
</evidence>
<dbReference type="PRINTS" id="PR00455">
    <property type="entry name" value="HTHTETR"/>
</dbReference>
<dbReference type="Gene3D" id="1.10.10.60">
    <property type="entry name" value="Homeodomain-like"/>
    <property type="match status" value="1"/>
</dbReference>
<dbReference type="PANTHER" id="PTHR30055:SF234">
    <property type="entry name" value="HTH-TYPE TRANSCRIPTIONAL REGULATOR BETI"/>
    <property type="match status" value="1"/>
</dbReference>
<sequence>MAETNIRDAALIHFARNGYEGASLADIAEDVGIKKPSIYAHYKGKDDLFMSVVEYACISIRQRIIGYFILNQELPLRIKLEGFFDWLQTEYETDETMKFLLRVLFFPPARLHQQVMGISNPFIERMERVLIYMLRNQVKDPKNVGIAYLTIVDGCLVELIYAGADKYQRRLQSILPIFWRGIQE</sequence>
<dbReference type="GO" id="GO:0003700">
    <property type="term" value="F:DNA-binding transcription factor activity"/>
    <property type="evidence" value="ECO:0007669"/>
    <property type="project" value="TreeGrafter"/>
</dbReference>
<dbReference type="Proteomes" id="UP000249890">
    <property type="component" value="Chromosome"/>
</dbReference>
<protein>
    <recommendedName>
        <fullName evidence="5">HTH tetR-type domain-containing protein</fullName>
    </recommendedName>
</protein>
<dbReference type="KEGG" id="pdh:B9T62_21175"/>
<keyword evidence="7" id="KW-1185">Reference proteome</keyword>
<feature type="DNA-binding region" description="H-T-H motif" evidence="4">
    <location>
        <begin position="23"/>
        <end position="42"/>
    </location>
</feature>
<accession>A0A2Z2KBJ4</accession>
<dbReference type="GO" id="GO:0000976">
    <property type="term" value="F:transcription cis-regulatory region binding"/>
    <property type="evidence" value="ECO:0007669"/>
    <property type="project" value="TreeGrafter"/>
</dbReference>
<dbReference type="EMBL" id="CP021780">
    <property type="protein sequence ID" value="ASA23094.1"/>
    <property type="molecule type" value="Genomic_DNA"/>
</dbReference>
<dbReference type="AlphaFoldDB" id="A0A2Z2KBJ4"/>
<name>A0A2Z2KBJ4_9BACL</name>
<evidence type="ECO:0000256" key="1">
    <source>
        <dbReference type="ARBA" id="ARBA00023015"/>
    </source>
</evidence>
<dbReference type="InterPro" id="IPR050109">
    <property type="entry name" value="HTH-type_TetR-like_transc_reg"/>
</dbReference>
<evidence type="ECO:0000256" key="2">
    <source>
        <dbReference type="ARBA" id="ARBA00023125"/>
    </source>
</evidence>
<gene>
    <name evidence="6" type="ORF">B9T62_21175</name>
</gene>
<dbReference type="PANTHER" id="PTHR30055">
    <property type="entry name" value="HTH-TYPE TRANSCRIPTIONAL REGULATOR RUTR"/>
    <property type="match status" value="1"/>
</dbReference>
<dbReference type="SUPFAM" id="SSF46689">
    <property type="entry name" value="Homeodomain-like"/>
    <property type="match status" value="1"/>
</dbReference>
<dbReference type="PROSITE" id="PS50977">
    <property type="entry name" value="HTH_TETR_2"/>
    <property type="match status" value="1"/>
</dbReference>
<dbReference type="InterPro" id="IPR001647">
    <property type="entry name" value="HTH_TetR"/>
</dbReference>
<reference evidence="6 7" key="1">
    <citation type="submission" date="2017-06" db="EMBL/GenBank/DDBJ databases">
        <title>Complete genome sequence of Paenibacillus donghaensis KCTC 13049T isolated from East Sea sediment, South Korea.</title>
        <authorList>
            <person name="Jung B.K."/>
            <person name="Hong S.-J."/>
            <person name="Shin J.-H."/>
        </authorList>
    </citation>
    <scope>NUCLEOTIDE SEQUENCE [LARGE SCALE GENOMIC DNA]</scope>
    <source>
        <strain evidence="6 7">KCTC 13049</strain>
    </source>
</reference>
<keyword evidence="3" id="KW-0804">Transcription</keyword>
<keyword evidence="2 4" id="KW-0238">DNA-binding</keyword>
<dbReference type="OrthoDB" id="509229at2"/>
<organism evidence="6 7">
    <name type="scientific">Paenibacillus donghaensis</name>
    <dbReference type="NCBI Taxonomy" id="414771"/>
    <lineage>
        <taxon>Bacteria</taxon>
        <taxon>Bacillati</taxon>
        <taxon>Bacillota</taxon>
        <taxon>Bacilli</taxon>
        <taxon>Bacillales</taxon>
        <taxon>Paenibacillaceae</taxon>
        <taxon>Paenibacillus</taxon>
    </lineage>
</organism>
<dbReference type="InterPro" id="IPR009057">
    <property type="entry name" value="Homeodomain-like_sf"/>
</dbReference>